<name>J8I6N6_BACCE</name>
<comment type="caution">
    <text evidence="2">The sequence shown here is derived from an EMBL/GenBank/DDBJ whole genome shotgun (WGS) entry which is preliminary data.</text>
</comment>
<gene>
    <name evidence="2" type="ORF">IIG_02458</name>
</gene>
<feature type="region of interest" description="Disordered" evidence="1">
    <location>
        <begin position="1"/>
        <end position="66"/>
    </location>
</feature>
<reference evidence="2 3" key="1">
    <citation type="submission" date="2012-04" db="EMBL/GenBank/DDBJ databases">
        <title>The Genome Sequence of Bacillus cereus VD048.</title>
        <authorList>
            <consortium name="The Broad Institute Genome Sequencing Platform"/>
            <consortium name="The Broad Institute Genome Sequencing Center for Infectious Disease"/>
            <person name="Feldgarden M."/>
            <person name="Van der Auwera G.A."/>
            <person name="Mahillon J."/>
            <person name="Duprez V."/>
            <person name="Timmery S."/>
            <person name="Mattelet C."/>
            <person name="Dierick K."/>
            <person name="Sun M."/>
            <person name="Yu Z."/>
            <person name="Zhu L."/>
            <person name="Hu X."/>
            <person name="Shank E.B."/>
            <person name="Swiecicka I."/>
            <person name="Hansen B.M."/>
            <person name="Andrup L."/>
            <person name="Young S.K."/>
            <person name="Zeng Q."/>
            <person name="Gargeya S."/>
            <person name="Fitzgerald M."/>
            <person name="Haas B."/>
            <person name="Abouelleil A."/>
            <person name="Alvarado L."/>
            <person name="Arachchi H.M."/>
            <person name="Berlin A."/>
            <person name="Chapman S.B."/>
            <person name="Goldberg J."/>
            <person name="Griggs A."/>
            <person name="Gujja S."/>
            <person name="Hansen M."/>
            <person name="Howarth C."/>
            <person name="Imamovic A."/>
            <person name="Larimer J."/>
            <person name="McCowen C."/>
            <person name="Montmayeur A."/>
            <person name="Murphy C."/>
            <person name="Neiman D."/>
            <person name="Pearson M."/>
            <person name="Priest M."/>
            <person name="Roberts A."/>
            <person name="Saif S."/>
            <person name="Shea T."/>
            <person name="Sisk P."/>
            <person name="Sykes S."/>
            <person name="Wortman J."/>
            <person name="Nusbaum C."/>
            <person name="Birren B."/>
        </authorList>
    </citation>
    <scope>NUCLEOTIDE SEQUENCE [LARGE SCALE GENOMIC DNA]</scope>
    <source>
        <strain evidence="2 3">VD048</strain>
    </source>
</reference>
<protein>
    <submittedName>
        <fullName evidence="2">Exosporium leader peptide</fullName>
    </submittedName>
</protein>
<sequence length="394" mass="41270">MDEFLSFSSVNPNLVGPTLPPIPPFTPPTGNTGPTGPPDGPTGSTGPTGDTGPTGPTGSTGPTGPGCIEPLPIFTQIVYANKAGNDVTADGSECAPFLTVTAAMASITDAIAPFPDPLNITKRYAIKIGPGTYIEPLIHLKANLQLIGTSTLLTRLQIPFDINDPTWFDLNFSQDPRSGFVNLSLISGPLDFNFQTAQSVSGKLFFVSINITPTPIFTALSTSVNQVNIRDSMLSAGYTQNGIIMVMFASFVSNGNITINSQATTDTQVNLVGGGINGNVIINVQSGHIPIDPLNLTSFAITENIFNPSPNSGNLNVNGVNNVITRVRATVDSLPIRSRITLIGTNTSLIRVDDAFDLAYAPINPINWAAPPPTTVQEALDRIASLLAGTIGTP</sequence>
<accession>J8I6N6</accession>
<dbReference type="EMBL" id="AHEU01000016">
    <property type="protein sequence ID" value="EJR33151.1"/>
    <property type="molecule type" value="Genomic_DNA"/>
</dbReference>
<proteinExistence type="predicted"/>
<organism evidence="2 3">
    <name type="scientific">Bacillus cereus VD048</name>
    <dbReference type="NCBI Taxonomy" id="1053226"/>
    <lineage>
        <taxon>Bacteria</taxon>
        <taxon>Bacillati</taxon>
        <taxon>Bacillota</taxon>
        <taxon>Bacilli</taxon>
        <taxon>Bacillales</taxon>
        <taxon>Bacillaceae</taxon>
        <taxon>Bacillus</taxon>
        <taxon>Bacillus cereus group</taxon>
    </lineage>
</organism>
<dbReference type="Gene3D" id="2.160.20.10">
    <property type="entry name" value="Single-stranded right-handed beta-helix, Pectin lyase-like"/>
    <property type="match status" value="1"/>
</dbReference>
<dbReference type="AlphaFoldDB" id="J8I6N6"/>
<dbReference type="RefSeq" id="WP_002165790.1">
    <property type="nucleotide sequence ID" value="NZ_JH792310.1"/>
</dbReference>
<evidence type="ECO:0000313" key="2">
    <source>
        <dbReference type="EMBL" id="EJR33151.1"/>
    </source>
</evidence>
<feature type="compositionally biased region" description="Polar residues" evidence="1">
    <location>
        <begin position="1"/>
        <end position="12"/>
    </location>
</feature>
<dbReference type="PATRIC" id="fig|1053226.3.peg.2491"/>
<dbReference type="InterPro" id="IPR021201">
    <property type="entry name" value="Leader_pep_exosporium"/>
</dbReference>
<evidence type="ECO:0000313" key="3">
    <source>
        <dbReference type="Proteomes" id="UP000006960"/>
    </source>
</evidence>
<feature type="compositionally biased region" description="Low complexity" evidence="1">
    <location>
        <begin position="41"/>
        <end position="66"/>
    </location>
</feature>
<dbReference type="Proteomes" id="UP000006960">
    <property type="component" value="Unassembled WGS sequence"/>
</dbReference>
<dbReference type="InterPro" id="IPR012334">
    <property type="entry name" value="Pectin_lyas_fold"/>
</dbReference>
<evidence type="ECO:0000256" key="1">
    <source>
        <dbReference type="SAM" id="MobiDB-lite"/>
    </source>
</evidence>
<feature type="compositionally biased region" description="Pro residues" evidence="1">
    <location>
        <begin position="18"/>
        <end position="27"/>
    </location>
</feature>
<dbReference type="HOGENOM" id="CLU_610663_0_0_9"/>
<dbReference type="NCBIfam" id="TIGR03720">
    <property type="entry name" value="exospor_lead"/>
    <property type="match status" value="1"/>
</dbReference>